<sequence>MTHLYARRVFLRNLAVAASAASLGLPLFGCGGPRMSALAGGAKLKVVFFVVPDGLAVDSWTGNSFGDGQGLWHPTANSGDSTDFELRDVSAELTAYRAKSLYLRGLMLGEGNSGHNGWNVVLRDREAKLPSIDVILGLDPAMTGSNLTFRSLFSGPHAGIDGSPWFVSWSGANAIRTPERDPVLLHEAVFGLASRDVRAARSRGKHIFEPALADIRELRQRLSGAQKQKLDTQLDSIEQVMADMEGELPAPGECSVGTAPETHPIASAEFRTRVQAAHERVVANALACGVTRVATIQIARSAEQLNILDVTSAKNPHDCAHRYAGSQEWSGTRKWYARRAKLFMDELARYDDPDVSGDKLIDHTLVVVTSEMADGAPEHQIDMPLLLMGGASGLLRNGAGNGRCFNIAPQADRDHHTGNPVIGKRFVDMPRIWNTVAAACGIEPPYPGGVVTGIFNNVG</sequence>
<dbReference type="RefSeq" id="WP_057945054.1">
    <property type="nucleotide sequence ID" value="NZ_CP011131.1"/>
</dbReference>
<dbReference type="InterPro" id="IPR006311">
    <property type="entry name" value="TAT_signal"/>
</dbReference>
<evidence type="ECO:0000313" key="3">
    <source>
        <dbReference type="EMBL" id="UNP29589.1"/>
    </source>
</evidence>
<keyword evidence="2" id="KW-0732">Signal</keyword>
<dbReference type="Pfam" id="PF07586">
    <property type="entry name" value="HXXSHH"/>
    <property type="match status" value="1"/>
</dbReference>
<feature type="signal peptide" evidence="2">
    <location>
        <begin position="1"/>
        <end position="20"/>
    </location>
</feature>
<evidence type="ECO:0000313" key="4">
    <source>
        <dbReference type="Proteomes" id="UP000829194"/>
    </source>
</evidence>
<dbReference type="PROSITE" id="PS51318">
    <property type="entry name" value="TAT"/>
    <property type="match status" value="1"/>
</dbReference>
<accession>A0ABY3XCZ9</accession>
<reference evidence="3 4" key="1">
    <citation type="submission" date="2022-03" db="EMBL/GenBank/DDBJ databases">
        <title>Complete genome sequence of Lysobacter capsici VKM B-2533 and Lysobacter gummosus 10.1.1, promising sources of lytic agents.</title>
        <authorList>
            <person name="Tarlachkov S.V."/>
            <person name="Kudryakova I.V."/>
            <person name="Afoshin A.S."/>
            <person name="Leontyevskaya E.A."/>
            <person name="Leontyevskaya N.V."/>
        </authorList>
    </citation>
    <scope>NUCLEOTIDE SEQUENCE [LARGE SCALE GENOMIC DNA]</scope>
    <source>
        <strain evidence="3 4">10.1.1</strain>
    </source>
</reference>
<proteinExistence type="predicted"/>
<protein>
    <submittedName>
        <fullName evidence="3">DUF1552 domain-containing protein</fullName>
    </submittedName>
</protein>
<organism evidence="3 4">
    <name type="scientific">Lysobacter gummosus</name>
    <dbReference type="NCBI Taxonomy" id="262324"/>
    <lineage>
        <taxon>Bacteria</taxon>
        <taxon>Pseudomonadati</taxon>
        <taxon>Pseudomonadota</taxon>
        <taxon>Gammaproteobacteria</taxon>
        <taxon>Lysobacterales</taxon>
        <taxon>Lysobacteraceae</taxon>
        <taxon>Lysobacter</taxon>
    </lineage>
</organism>
<dbReference type="Proteomes" id="UP000829194">
    <property type="component" value="Chromosome"/>
</dbReference>
<dbReference type="EMBL" id="CP093547">
    <property type="protein sequence ID" value="UNP29589.1"/>
    <property type="molecule type" value="Genomic_DNA"/>
</dbReference>
<evidence type="ECO:0000256" key="1">
    <source>
        <dbReference type="SAM" id="Coils"/>
    </source>
</evidence>
<feature type="chain" id="PRO_5047311616" evidence="2">
    <location>
        <begin position="21"/>
        <end position="459"/>
    </location>
</feature>
<name>A0ABY3XCZ9_9GAMM</name>
<keyword evidence="1" id="KW-0175">Coiled coil</keyword>
<feature type="coiled-coil region" evidence="1">
    <location>
        <begin position="215"/>
        <end position="247"/>
    </location>
</feature>
<dbReference type="InterPro" id="IPR011447">
    <property type="entry name" value="DUF1552"/>
</dbReference>
<evidence type="ECO:0000256" key="2">
    <source>
        <dbReference type="SAM" id="SignalP"/>
    </source>
</evidence>
<keyword evidence="4" id="KW-1185">Reference proteome</keyword>
<gene>
    <name evidence="3" type="ORF">MOV92_24575</name>
</gene>